<evidence type="ECO:0000313" key="7">
    <source>
        <dbReference type="EMBL" id="ACK65532.1"/>
    </source>
</evidence>
<protein>
    <recommendedName>
        <fullName evidence="9">Integral membrane protein-like protein</fullName>
    </recommendedName>
</protein>
<comment type="subcellular location">
    <subcellularLocation>
        <location evidence="1">Cell membrane</location>
        <topology evidence="1">Multi-pass membrane protein</topology>
    </subcellularLocation>
</comment>
<feature type="transmembrane region" description="Helical" evidence="6">
    <location>
        <begin position="85"/>
        <end position="106"/>
    </location>
</feature>
<feature type="transmembrane region" description="Helical" evidence="6">
    <location>
        <begin position="40"/>
        <end position="65"/>
    </location>
</feature>
<dbReference type="KEGG" id="cyp:PCC8801_1476"/>
<evidence type="ECO:0000256" key="4">
    <source>
        <dbReference type="ARBA" id="ARBA00022989"/>
    </source>
</evidence>
<evidence type="ECO:0000256" key="3">
    <source>
        <dbReference type="ARBA" id="ARBA00022692"/>
    </source>
</evidence>
<name>B7JUI8_RIPO1</name>
<feature type="transmembrane region" description="Helical" evidence="6">
    <location>
        <begin position="127"/>
        <end position="148"/>
    </location>
</feature>
<dbReference type="AlphaFoldDB" id="B7JUI8"/>
<proteinExistence type="predicted"/>
<evidence type="ECO:0000256" key="1">
    <source>
        <dbReference type="ARBA" id="ARBA00004651"/>
    </source>
</evidence>
<dbReference type="eggNOG" id="COG0392">
    <property type="taxonomic scope" value="Bacteria"/>
</dbReference>
<feature type="transmembrane region" description="Helical" evidence="6">
    <location>
        <begin position="286"/>
        <end position="305"/>
    </location>
</feature>
<dbReference type="HOGENOM" id="CLU_056539_0_1_3"/>
<dbReference type="RefSeq" id="WP_012594805.1">
    <property type="nucleotide sequence ID" value="NC_011726.1"/>
</dbReference>
<accession>B7JUI8</accession>
<dbReference type="OrthoDB" id="145485at2"/>
<evidence type="ECO:0000313" key="8">
    <source>
        <dbReference type="Proteomes" id="UP000008204"/>
    </source>
</evidence>
<keyword evidence="2" id="KW-1003">Cell membrane</keyword>
<keyword evidence="8" id="KW-1185">Reference proteome</keyword>
<evidence type="ECO:0000256" key="6">
    <source>
        <dbReference type="SAM" id="Phobius"/>
    </source>
</evidence>
<keyword evidence="3 6" id="KW-0812">Transmembrane</keyword>
<feature type="transmembrane region" description="Helical" evidence="6">
    <location>
        <begin position="168"/>
        <end position="187"/>
    </location>
</feature>
<keyword evidence="4 6" id="KW-1133">Transmembrane helix</keyword>
<feature type="transmembrane region" description="Helical" evidence="6">
    <location>
        <begin position="6"/>
        <end position="28"/>
    </location>
</feature>
<evidence type="ECO:0000256" key="5">
    <source>
        <dbReference type="ARBA" id="ARBA00023136"/>
    </source>
</evidence>
<keyword evidence="5 6" id="KW-0472">Membrane</keyword>
<feature type="transmembrane region" description="Helical" evidence="6">
    <location>
        <begin position="232"/>
        <end position="250"/>
    </location>
</feature>
<dbReference type="GO" id="GO:0005886">
    <property type="term" value="C:plasma membrane"/>
    <property type="evidence" value="ECO:0007669"/>
    <property type="project" value="UniProtKB-SubCell"/>
</dbReference>
<dbReference type="Proteomes" id="UP000008204">
    <property type="component" value="Chromosome"/>
</dbReference>
<sequence>MLKKTTLTRVITPLCSLGIFALSIWTIWQSFHQYQAQDLWSSILSISPINIIAAIALMSINYLIMTGYDILGVAYVGHWLPYPKMALVGIICSGISNNVGLALLSSSMIRYRFYSAWGLPIYSIAKVAAFCNFTFCLGMFVVGGILFLKEPLAIPGLIDLPFTSVRPVGGLFLLIIFGYLLVTVVGPPLKLGKFVLPKLSPKLAMGQLLVSSLDWSLAAAVFYVLLHNSITLSYSAFFGIYLLAQVAGLISNVPGGLGVFETVMLLLLSPSISSDQLLGTFLIYRGIYYFIPLMVAVLLLGKYELACFMDNRNRSFT</sequence>
<evidence type="ECO:0008006" key="9">
    <source>
        <dbReference type="Google" id="ProtNLM"/>
    </source>
</evidence>
<dbReference type="InterPro" id="IPR022791">
    <property type="entry name" value="L-PG_synthase/AglD"/>
</dbReference>
<dbReference type="Pfam" id="PF03706">
    <property type="entry name" value="LPG_synthase_TM"/>
    <property type="match status" value="1"/>
</dbReference>
<dbReference type="STRING" id="41431.PCC8801_1476"/>
<organism evidence="7 8">
    <name type="scientific">Rippkaea orientalis (strain PCC 8801 / RF-1)</name>
    <name type="common">Cyanothece sp. (strain PCC 8801)</name>
    <dbReference type="NCBI Taxonomy" id="41431"/>
    <lineage>
        <taxon>Bacteria</taxon>
        <taxon>Bacillati</taxon>
        <taxon>Cyanobacteriota</taxon>
        <taxon>Cyanophyceae</taxon>
        <taxon>Oscillatoriophycideae</taxon>
        <taxon>Chroococcales</taxon>
        <taxon>Aphanothecaceae</taxon>
        <taxon>Rippkaea</taxon>
        <taxon>Rippkaea orientalis</taxon>
    </lineage>
</organism>
<gene>
    <name evidence="7" type="ordered locus">PCC8801_1476</name>
</gene>
<reference evidence="8" key="1">
    <citation type="journal article" date="2011" name="MBio">
        <title>Novel metabolic attributes of the genus Cyanothece, comprising a group of unicellular nitrogen-fixing Cyanobacteria.</title>
        <authorList>
            <person name="Bandyopadhyay A."/>
            <person name="Elvitigala T."/>
            <person name="Welsh E."/>
            <person name="Stockel J."/>
            <person name="Liberton M."/>
            <person name="Min H."/>
            <person name="Sherman L.A."/>
            <person name="Pakrasi H.B."/>
        </authorList>
    </citation>
    <scope>NUCLEOTIDE SEQUENCE [LARGE SCALE GENOMIC DNA]</scope>
    <source>
        <strain evidence="8">PCC 8801</strain>
    </source>
</reference>
<dbReference type="EMBL" id="CP001287">
    <property type="protein sequence ID" value="ACK65532.1"/>
    <property type="molecule type" value="Genomic_DNA"/>
</dbReference>
<evidence type="ECO:0000256" key="2">
    <source>
        <dbReference type="ARBA" id="ARBA00022475"/>
    </source>
</evidence>
<feature type="transmembrane region" description="Helical" evidence="6">
    <location>
        <begin position="208"/>
        <end position="226"/>
    </location>
</feature>